<proteinExistence type="predicted"/>
<dbReference type="EMBL" id="BPLR01016721">
    <property type="protein sequence ID" value="GIY85962.1"/>
    <property type="molecule type" value="Genomic_DNA"/>
</dbReference>
<sequence>MCWRFSFTRGALSKGSNLVELDQSETPFFQRLFQKIPIIHLFRYNGKAFMPTDSHPAFPSIGIAIQLHMSEFFARSSTDILRDVKIKEEEIMAVK</sequence>
<organism evidence="1 2">
    <name type="scientific">Caerostris extrusa</name>
    <name type="common">Bark spider</name>
    <name type="synonym">Caerostris bankana</name>
    <dbReference type="NCBI Taxonomy" id="172846"/>
    <lineage>
        <taxon>Eukaryota</taxon>
        <taxon>Metazoa</taxon>
        <taxon>Ecdysozoa</taxon>
        <taxon>Arthropoda</taxon>
        <taxon>Chelicerata</taxon>
        <taxon>Arachnida</taxon>
        <taxon>Araneae</taxon>
        <taxon>Araneomorphae</taxon>
        <taxon>Entelegynae</taxon>
        <taxon>Araneoidea</taxon>
        <taxon>Araneidae</taxon>
        <taxon>Caerostris</taxon>
    </lineage>
</organism>
<name>A0AAV4WTB9_CAEEX</name>
<dbReference type="Proteomes" id="UP001054945">
    <property type="component" value="Unassembled WGS sequence"/>
</dbReference>
<reference evidence="1 2" key="1">
    <citation type="submission" date="2021-06" db="EMBL/GenBank/DDBJ databases">
        <title>Caerostris extrusa draft genome.</title>
        <authorList>
            <person name="Kono N."/>
            <person name="Arakawa K."/>
        </authorList>
    </citation>
    <scope>NUCLEOTIDE SEQUENCE [LARGE SCALE GENOMIC DNA]</scope>
</reference>
<dbReference type="AlphaFoldDB" id="A0AAV4WTB9"/>
<comment type="caution">
    <text evidence="1">The sequence shown here is derived from an EMBL/GenBank/DDBJ whole genome shotgun (WGS) entry which is preliminary data.</text>
</comment>
<protein>
    <submittedName>
        <fullName evidence="1">Uncharacterized protein</fullName>
    </submittedName>
</protein>
<keyword evidence="2" id="KW-1185">Reference proteome</keyword>
<evidence type="ECO:0000313" key="1">
    <source>
        <dbReference type="EMBL" id="GIY85962.1"/>
    </source>
</evidence>
<evidence type="ECO:0000313" key="2">
    <source>
        <dbReference type="Proteomes" id="UP001054945"/>
    </source>
</evidence>
<gene>
    <name evidence="1" type="ORF">CEXT_241311</name>
</gene>
<accession>A0AAV4WTB9</accession>